<dbReference type="OrthoDB" id="2139661at2759"/>
<feature type="domain" description="CHRD" evidence="2">
    <location>
        <begin position="80"/>
        <end position="201"/>
    </location>
</feature>
<feature type="chain" id="PRO_5032808699" description="CHRD domain-containing protein" evidence="1">
    <location>
        <begin position="28"/>
        <end position="930"/>
    </location>
</feature>
<gene>
    <name evidence="3" type="ORF">JKP88DRAFT_350485</name>
</gene>
<feature type="domain" description="CHRD" evidence="2">
    <location>
        <begin position="206"/>
        <end position="323"/>
    </location>
</feature>
<keyword evidence="1" id="KW-0732">Signal</keyword>
<evidence type="ECO:0000256" key="1">
    <source>
        <dbReference type="SAM" id="SignalP"/>
    </source>
</evidence>
<feature type="signal peptide" evidence="1">
    <location>
        <begin position="1"/>
        <end position="27"/>
    </location>
</feature>
<dbReference type="EMBL" id="JAFCMP010000519">
    <property type="protein sequence ID" value="KAG5177974.1"/>
    <property type="molecule type" value="Genomic_DNA"/>
</dbReference>
<evidence type="ECO:0000313" key="3">
    <source>
        <dbReference type="EMBL" id="KAG5177974.1"/>
    </source>
</evidence>
<organism evidence="3 4">
    <name type="scientific">Tribonema minus</name>
    <dbReference type="NCBI Taxonomy" id="303371"/>
    <lineage>
        <taxon>Eukaryota</taxon>
        <taxon>Sar</taxon>
        <taxon>Stramenopiles</taxon>
        <taxon>Ochrophyta</taxon>
        <taxon>PX clade</taxon>
        <taxon>Xanthophyceae</taxon>
        <taxon>Tribonematales</taxon>
        <taxon>Tribonemataceae</taxon>
        <taxon>Tribonema</taxon>
    </lineage>
</organism>
<comment type="caution">
    <text evidence="3">The sequence shown here is derived from an EMBL/GenBank/DDBJ whole genome shotgun (WGS) entry which is preliminary data.</text>
</comment>
<accession>A0A835YML2</accession>
<dbReference type="Proteomes" id="UP000664859">
    <property type="component" value="Unassembled WGS sequence"/>
</dbReference>
<name>A0A835YML2_9STRA</name>
<evidence type="ECO:0000313" key="4">
    <source>
        <dbReference type="Proteomes" id="UP000664859"/>
    </source>
</evidence>
<protein>
    <recommendedName>
        <fullName evidence="2">CHRD domain-containing protein</fullName>
    </recommendedName>
</protein>
<feature type="domain" description="CHRD" evidence="2">
    <location>
        <begin position="814"/>
        <end position="930"/>
    </location>
</feature>
<dbReference type="Pfam" id="PF07452">
    <property type="entry name" value="CHRD"/>
    <property type="match status" value="6"/>
</dbReference>
<reference evidence="3" key="1">
    <citation type="submission" date="2021-02" db="EMBL/GenBank/DDBJ databases">
        <title>First Annotated Genome of the Yellow-green Alga Tribonema minus.</title>
        <authorList>
            <person name="Mahan K.M."/>
        </authorList>
    </citation>
    <scope>NUCLEOTIDE SEQUENCE</scope>
    <source>
        <strain evidence="3">UTEX B ZZ1240</strain>
    </source>
</reference>
<evidence type="ECO:0000259" key="2">
    <source>
        <dbReference type="SMART" id="SM00754"/>
    </source>
</evidence>
<feature type="domain" description="CHRD" evidence="2">
    <location>
        <begin position="335"/>
        <end position="454"/>
    </location>
</feature>
<keyword evidence="4" id="KW-1185">Reference proteome</keyword>
<dbReference type="InterPro" id="IPR010895">
    <property type="entry name" value="CHRD"/>
</dbReference>
<feature type="domain" description="CHRD" evidence="2">
    <location>
        <begin position="682"/>
        <end position="797"/>
    </location>
</feature>
<dbReference type="SMART" id="SM00754">
    <property type="entry name" value="CHRD"/>
    <property type="match status" value="6"/>
</dbReference>
<feature type="domain" description="CHRD" evidence="2">
    <location>
        <begin position="469"/>
        <end position="585"/>
    </location>
</feature>
<dbReference type="AlphaFoldDB" id="A0A835YML2"/>
<sequence length="930" mass="95004">MAWRMNNFNMKLVALLYACWHIAAVNAQHTGLRALWGGSSELQAASEEWKLLAASADVATAHFRSDAPAQTSRALADAAWIMQTQLSGAGVPNGLGDPVATGTAAIQLVNHHLCYVITSDLDVVNCATVAGHVHQGAVGAVGEKVAILFDAGLGTAENRFAGCVYAAQGQFAQVLAAPENFYVNIHTTCYPDGAIRGQLAIVPVTLEENLVLTGAQVTDGPGDPKGKGTGSVILRGETLCFKLDADLVDVVAGHIHTGSAGVDGPVFIDLLGGIADLTAKPLEGCVKVTPSEAKLISTNPAGYYVNVHTAQYPGGAIRSQLDATTNASNDPVAGFKQQIELTGAQVTDGPGDPTGQGTATVALRGRTLCVNFNTNLVDIVAAHIHQGTAAVDGPVVIDLLGLLPAAELAVNPIHQCITLSFTDAKMVLANPTGFYVNVHTNPYPGGAIRGQLKAVAKETEAPQNAPGVLKEDLTLTGAQVTDGPGDATGQGTAKIVLQGQKLCFVLTTNLQGIVAGHIHKGAAGIDGDVFIDLLGGLADLTKNPLKACVQLSAAEAQALLADPAGYYINVHTGTAKFAIAGRTLCFTMKTNLQGIVAGHIHEGAAGVDGDVYVDLFGGIADLTANPLQACITLTFAQAQALVATPADYYVNVHTDQFPGGAIRSQLSGTAQPPPPGPGVLQEDLTLTGAQVTDGPGDPAGQGTAKFAIAGRTLCFTMKTNLQGIVAGHIHEGAAGVDGDVYVDLFGGIADLTANPLQACITLTYAQAKALVKTPADYYVNVHTDQFPGGAIRSQLAPGGAPKPPVVPKPEPKALNQKVVLNGAAVVGGTGDPAGTGTAALILTGRQLCYTLTTNQPDVTAGHIHMGVAGVDGPKIVDLTAGVADFTANPLKGCVTVTAGAASMLVGASASHYVNVHTVAYPDGAIRGQLA</sequence>
<proteinExistence type="predicted"/>